<comment type="caution">
    <text evidence="2">The sequence shown here is derived from an EMBL/GenBank/DDBJ whole genome shotgun (WGS) entry which is preliminary data.</text>
</comment>
<evidence type="ECO:0000313" key="2">
    <source>
        <dbReference type="EMBL" id="MDP1026229.1"/>
    </source>
</evidence>
<accession>A0ABT9EGZ0</accession>
<reference evidence="2 3" key="1">
    <citation type="submission" date="2023-07" db="EMBL/GenBank/DDBJ databases">
        <authorList>
            <person name="Kim M.K."/>
        </authorList>
    </citation>
    <scope>NUCLEOTIDE SEQUENCE [LARGE SCALE GENOMIC DNA]</scope>
    <source>
        <strain evidence="2 3">KR1UV-12</strain>
    </source>
</reference>
<organism evidence="2 3">
    <name type="scientific">Sphingomonas aurea</name>
    <dbReference type="NCBI Taxonomy" id="3063994"/>
    <lineage>
        <taxon>Bacteria</taxon>
        <taxon>Pseudomonadati</taxon>
        <taxon>Pseudomonadota</taxon>
        <taxon>Alphaproteobacteria</taxon>
        <taxon>Sphingomonadales</taxon>
        <taxon>Sphingomonadaceae</taxon>
        <taxon>Sphingomonas</taxon>
    </lineage>
</organism>
<evidence type="ECO:0000256" key="1">
    <source>
        <dbReference type="SAM" id="MobiDB-lite"/>
    </source>
</evidence>
<name>A0ABT9EGZ0_9SPHN</name>
<proteinExistence type="predicted"/>
<feature type="compositionally biased region" description="Polar residues" evidence="1">
    <location>
        <begin position="1"/>
        <end position="13"/>
    </location>
</feature>
<feature type="region of interest" description="Disordered" evidence="1">
    <location>
        <begin position="1"/>
        <end position="26"/>
    </location>
</feature>
<dbReference type="EMBL" id="JAUUDS010000001">
    <property type="protein sequence ID" value="MDP1026229.1"/>
    <property type="molecule type" value="Genomic_DNA"/>
</dbReference>
<dbReference type="RefSeq" id="WP_305171785.1">
    <property type="nucleotide sequence ID" value="NZ_JAUUDS010000001.1"/>
</dbReference>
<evidence type="ECO:0000313" key="3">
    <source>
        <dbReference type="Proteomes" id="UP001230685"/>
    </source>
</evidence>
<sequence>MKSSGISSATAPSPQGAHPPTPSRKSFALAGRSVTLDPQTHAVRPDLADVRLADRVFAPHYAAHVPHRLKSDAILRAAREPDSDELTQLGSGDLFELLDLLGDTAWGLAPAAGLVGYLPAAALEPVES</sequence>
<dbReference type="Proteomes" id="UP001230685">
    <property type="component" value="Unassembled WGS sequence"/>
</dbReference>
<keyword evidence="3" id="KW-1185">Reference proteome</keyword>
<gene>
    <name evidence="2" type="ORF">Q5H91_03310</name>
</gene>
<protein>
    <submittedName>
        <fullName evidence="2">SH3 domain-containing protein</fullName>
    </submittedName>
</protein>